<evidence type="ECO:0000256" key="7">
    <source>
        <dbReference type="ARBA" id="ARBA00023180"/>
    </source>
</evidence>
<dbReference type="Gene3D" id="1.50.10.10">
    <property type="match status" value="1"/>
</dbReference>
<comment type="catalytic activity">
    <reaction evidence="9">
        <text>N(4)-(alpha-D-Man-(1-&gt;2)-alpha-D-Man-(1-&gt;2)-alpha-D-Man-(1-&gt;3)-[alpha-D-Man-(1-&gt;3)-[alpha-D-Man-(1-&gt;2)-alpha-D-Man-(1-&gt;6)]-alpha-D-Man-(1-&gt;6)]-beta-D-Man-(1-&gt;4)-beta-D-GlcNAc-(1-&gt;4)-beta-D-GlcNAc)-L-asparaginyl-[protein] (N-glucan mannose isomer 8A1,2,3B1,3) + 3 H2O = N(4)-(alpha-D-Man-(1-&gt;3)-[alpha-D-Man-(1-&gt;3)-[alpha-D-Man-(1-&gt;6)]-alpha-D-Man-(1-&gt;6)]-beta-D-Man-(1-&gt;4)-beta-D-GlcNAc-(1-&gt;4)-beta-D-GlcNAc)-L-asparaginyl-[protein] (N-glucan mannose isomer 5A1,2) + 3 beta-D-mannose</text>
        <dbReference type="Rhea" id="RHEA:56028"/>
        <dbReference type="Rhea" id="RHEA-COMP:14358"/>
        <dbReference type="Rhea" id="RHEA-COMP:14367"/>
        <dbReference type="ChEBI" id="CHEBI:15377"/>
        <dbReference type="ChEBI" id="CHEBI:28563"/>
        <dbReference type="ChEBI" id="CHEBI:59087"/>
        <dbReference type="ChEBI" id="CHEBI:60628"/>
        <dbReference type="EC" id="3.2.1.113"/>
    </reaction>
</comment>
<reference evidence="14" key="2">
    <citation type="journal article" date="2019" name="IMA Fungus">
        <title>Genome sequencing and comparison of five Tilletia species to identify candidate genes for the detection of regulated species infecting wheat.</title>
        <authorList>
            <person name="Nguyen H.D.T."/>
            <person name="Sultana T."/>
            <person name="Kesanakurti P."/>
            <person name="Hambleton S."/>
        </authorList>
    </citation>
    <scope>NUCLEOTIDE SEQUENCE</scope>
    <source>
        <strain evidence="14">DAOMC 236416</strain>
    </source>
</reference>
<dbReference type="GO" id="GO:0016020">
    <property type="term" value="C:membrane"/>
    <property type="evidence" value="ECO:0007669"/>
    <property type="project" value="InterPro"/>
</dbReference>
<feature type="active site" description="Proton donor" evidence="11">
    <location>
        <position position="370"/>
    </location>
</feature>
<dbReference type="GO" id="GO:0005509">
    <property type="term" value="F:calcium ion binding"/>
    <property type="evidence" value="ECO:0007669"/>
    <property type="project" value="InterPro"/>
</dbReference>
<dbReference type="PANTHER" id="PTHR11742">
    <property type="entry name" value="MANNOSYL-OLIGOSACCHARIDE ALPHA-1,2-MANNOSIDASE-RELATED"/>
    <property type="match status" value="1"/>
</dbReference>
<organism evidence="14 15">
    <name type="scientific">Tilletia indica</name>
    <dbReference type="NCBI Taxonomy" id="43049"/>
    <lineage>
        <taxon>Eukaryota</taxon>
        <taxon>Fungi</taxon>
        <taxon>Dikarya</taxon>
        <taxon>Basidiomycota</taxon>
        <taxon>Ustilaginomycotina</taxon>
        <taxon>Exobasidiomycetes</taxon>
        <taxon>Tilletiales</taxon>
        <taxon>Tilletiaceae</taxon>
        <taxon>Tilletia</taxon>
    </lineage>
</organism>
<dbReference type="InterPro" id="IPR001382">
    <property type="entry name" value="Glyco_hydro_47"/>
</dbReference>
<accession>A0A177TTK8</accession>
<feature type="active site" evidence="11">
    <location>
        <position position="409"/>
    </location>
</feature>
<dbReference type="GO" id="GO:0036503">
    <property type="term" value="P:ERAD pathway"/>
    <property type="evidence" value="ECO:0007669"/>
    <property type="project" value="UniProtKB-ARBA"/>
</dbReference>
<keyword evidence="5 13" id="KW-0378">Hydrolase</keyword>
<dbReference type="SUPFAM" id="SSF48225">
    <property type="entry name" value="Seven-hairpin glycosidases"/>
    <property type="match status" value="1"/>
</dbReference>
<evidence type="ECO:0000256" key="8">
    <source>
        <dbReference type="ARBA" id="ARBA00023295"/>
    </source>
</evidence>
<evidence type="ECO:0000256" key="13">
    <source>
        <dbReference type="RuleBase" id="RU361193"/>
    </source>
</evidence>
<keyword evidence="12" id="KW-0479">Metal-binding</keyword>
<evidence type="ECO:0000256" key="3">
    <source>
        <dbReference type="ARBA" id="ARBA00007658"/>
    </source>
</evidence>
<name>A0A177TTK8_9BASI</name>
<keyword evidence="8 13" id="KW-0326">Glycosidase</keyword>
<gene>
    <name evidence="14" type="ORF">A4X13_0g3548</name>
</gene>
<evidence type="ECO:0000256" key="6">
    <source>
        <dbReference type="ARBA" id="ARBA00023157"/>
    </source>
</evidence>
<dbReference type="GO" id="GO:0005783">
    <property type="term" value="C:endoplasmic reticulum"/>
    <property type="evidence" value="ECO:0007669"/>
    <property type="project" value="TreeGrafter"/>
</dbReference>
<keyword evidence="4" id="KW-0732">Signal</keyword>
<sequence length="529" mass="58559">MKSFLLALPALLVALVPSAAEAALQAPNIKLPANAPARLQAVRQFYNTSFTQYLKHAKGADELFPLSKKPQNNFLGGWGATMVDSISTSYLLDFPDFVKIAEDWMINNVDYSKASSNEISIFETTIRHVAGLISAYELGGKKNQALIKQADILALKLLNGWDNTDAPYNILVGWNGTSRPEDRTNDATANLAEAGTLFMEFSRLSQYTNNTVYVQLATRAMNTLVGLKKTFPGLTGQDFFLHNNTPSSDYTYFGGGSDSYYEYLAKVPLLIGSQSGNNATKYLQTWVDGVKSGIKYLIQSPQGHDDLYFVADYTKGKIIPESGHLQAYIAGNWMLGAKMIGNDKIFQWGLKLAKSYYRTYNSTASGIGPEGWTFKLKDGSLNGQPYKNTAFSQKSGFYITSPSYNMRPEMVESLFYAWRLTGDPQWLDYIWNTFLAIKAHCTSPSGAAAAISDVRQAKPALVDNLQSFYFAELMKYFAMAFSDPSVGSLDKYVFNTEAHPFEYTFKNLSSTINVGTIPTPLFKSSVTPP</sequence>
<dbReference type="GO" id="GO:0005975">
    <property type="term" value="P:carbohydrate metabolic process"/>
    <property type="evidence" value="ECO:0007669"/>
    <property type="project" value="InterPro"/>
</dbReference>
<feature type="active site" evidence="11">
    <location>
        <position position="258"/>
    </location>
</feature>
<evidence type="ECO:0000256" key="10">
    <source>
        <dbReference type="ARBA" id="ARBA00048605"/>
    </source>
</evidence>
<evidence type="ECO:0000256" key="5">
    <source>
        <dbReference type="ARBA" id="ARBA00022801"/>
    </source>
</evidence>
<comment type="pathway">
    <text evidence="2">Protein modification; protein glycosylation.</text>
</comment>
<dbReference type="InterPro" id="IPR012341">
    <property type="entry name" value="6hp_glycosidase-like_sf"/>
</dbReference>
<dbReference type="InterPro" id="IPR050749">
    <property type="entry name" value="Glycosyl_Hydrolase_47"/>
</dbReference>
<dbReference type="GO" id="GO:0004571">
    <property type="term" value="F:mannosyl-oligosaccharide 1,2-alpha-mannosidase activity"/>
    <property type="evidence" value="ECO:0007669"/>
    <property type="project" value="UniProtKB-EC"/>
</dbReference>
<feature type="binding site" evidence="12">
    <location>
        <position position="496"/>
    </location>
    <ligand>
        <name>Ca(2+)</name>
        <dbReference type="ChEBI" id="CHEBI:29108"/>
    </ligand>
</feature>
<proteinExistence type="inferred from homology"/>
<dbReference type="Pfam" id="PF01532">
    <property type="entry name" value="Glyco_hydro_47"/>
    <property type="match status" value="1"/>
</dbReference>
<comment type="similarity">
    <text evidence="3 13">Belongs to the glycosyl hydrolase 47 family.</text>
</comment>
<dbReference type="PRINTS" id="PR00747">
    <property type="entry name" value="GLYHDRLASE47"/>
</dbReference>
<reference evidence="14" key="1">
    <citation type="submission" date="2016-04" db="EMBL/GenBank/DDBJ databases">
        <authorList>
            <person name="Nguyen H.D."/>
            <person name="Samba Siva P."/>
            <person name="Cullis J."/>
            <person name="Levesque C.A."/>
            <person name="Hambleton S."/>
        </authorList>
    </citation>
    <scope>NUCLEOTIDE SEQUENCE</scope>
    <source>
        <strain evidence="14">DAOMC 236416</strain>
    </source>
</reference>
<evidence type="ECO:0000256" key="12">
    <source>
        <dbReference type="PIRSR" id="PIRSR601382-2"/>
    </source>
</evidence>
<evidence type="ECO:0000313" key="14">
    <source>
        <dbReference type="EMBL" id="KAE8254100.1"/>
    </source>
</evidence>
<evidence type="ECO:0000256" key="1">
    <source>
        <dbReference type="ARBA" id="ARBA00001913"/>
    </source>
</evidence>
<keyword evidence="6" id="KW-1015">Disulfide bond</keyword>
<dbReference type="AlphaFoldDB" id="A0A177TTK8"/>
<comment type="cofactor">
    <cofactor evidence="1 12">
        <name>Ca(2+)</name>
        <dbReference type="ChEBI" id="CHEBI:29108"/>
    </cofactor>
</comment>
<dbReference type="EC" id="3.2.1.-" evidence="13"/>
<evidence type="ECO:0000256" key="2">
    <source>
        <dbReference type="ARBA" id="ARBA00004922"/>
    </source>
</evidence>
<evidence type="ECO:0000256" key="11">
    <source>
        <dbReference type="PIRSR" id="PIRSR601382-1"/>
    </source>
</evidence>
<evidence type="ECO:0000256" key="9">
    <source>
        <dbReference type="ARBA" id="ARBA00047669"/>
    </source>
</evidence>
<dbReference type="EMBL" id="LWDF02000203">
    <property type="protein sequence ID" value="KAE8254100.1"/>
    <property type="molecule type" value="Genomic_DNA"/>
</dbReference>
<dbReference type="PANTHER" id="PTHR11742:SF101">
    <property type="entry name" value="MANNOSYL-OLIGOSACCHARIDE ALPHA-1,2-MANNOSIDASE 1B"/>
    <property type="match status" value="1"/>
</dbReference>
<feature type="active site" description="Proton donor" evidence="11">
    <location>
        <position position="123"/>
    </location>
</feature>
<evidence type="ECO:0000313" key="15">
    <source>
        <dbReference type="Proteomes" id="UP000077521"/>
    </source>
</evidence>
<comment type="caution">
    <text evidence="14">The sequence shown here is derived from an EMBL/GenBank/DDBJ whole genome shotgun (WGS) entry which is preliminary data.</text>
</comment>
<keyword evidence="15" id="KW-1185">Reference proteome</keyword>
<keyword evidence="12" id="KW-0106">Calcium</keyword>
<dbReference type="Proteomes" id="UP000077521">
    <property type="component" value="Unassembled WGS sequence"/>
</dbReference>
<comment type="catalytic activity">
    <reaction evidence="10">
        <text>N(4)-(alpha-D-Man-(1-&gt;2)-alpha-D-Man-(1-&gt;2)-alpha-D-Man-(1-&gt;3)-[alpha-D-Man-(1-&gt;2)-alpha-D-Man-(1-&gt;3)-[alpha-D-Man-(1-&gt;2)-alpha-D-Man-(1-&gt;6)]-alpha-D-Man-(1-&gt;6)]-beta-D-Man-(1-&gt;4)-beta-D-GlcNAc-(1-&gt;4)-beta-D-GlcNAc)-L-asparaginyl-[protein] (N-glucan mannose isomer 9A1,2,3B1,2,3) + 4 H2O = N(4)-(alpha-D-Man-(1-&gt;3)-[alpha-D-Man-(1-&gt;3)-[alpha-D-Man-(1-&gt;6)]-alpha-D-Man-(1-&gt;6)]-beta-D-Man-(1-&gt;4)-beta-D-GlcNAc-(1-&gt;4)-beta-D-GlcNAc)-L-asparaginyl-[protein] (N-glucan mannose isomer 5A1,2) + 4 beta-D-mannose</text>
        <dbReference type="Rhea" id="RHEA:56008"/>
        <dbReference type="Rhea" id="RHEA-COMP:14356"/>
        <dbReference type="Rhea" id="RHEA-COMP:14367"/>
        <dbReference type="ChEBI" id="CHEBI:15377"/>
        <dbReference type="ChEBI" id="CHEBI:28563"/>
        <dbReference type="ChEBI" id="CHEBI:59087"/>
        <dbReference type="ChEBI" id="CHEBI:139493"/>
        <dbReference type="EC" id="3.2.1.113"/>
    </reaction>
</comment>
<protein>
    <recommendedName>
        <fullName evidence="13">alpha-1,2-Mannosidase</fullName>
        <ecNumber evidence="13">3.2.1.-</ecNumber>
    </recommendedName>
</protein>
<dbReference type="InterPro" id="IPR036026">
    <property type="entry name" value="Seven-hairpin_glycosidases"/>
</dbReference>
<evidence type="ECO:0000256" key="4">
    <source>
        <dbReference type="ARBA" id="ARBA00022729"/>
    </source>
</evidence>
<keyword evidence="7" id="KW-0325">Glycoprotein</keyword>